<keyword evidence="3" id="KW-1185">Reference proteome</keyword>
<feature type="region of interest" description="Disordered" evidence="1">
    <location>
        <begin position="1"/>
        <end position="33"/>
    </location>
</feature>
<reference evidence="2 3" key="1">
    <citation type="submission" date="2019-05" db="EMBL/GenBank/DDBJ databases">
        <title>Another draft genome of Portunus trituberculatus and its Hox gene families provides insights of decapod evolution.</title>
        <authorList>
            <person name="Jeong J.-H."/>
            <person name="Song I."/>
            <person name="Kim S."/>
            <person name="Choi T."/>
            <person name="Kim D."/>
            <person name="Ryu S."/>
            <person name="Kim W."/>
        </authorList>
    </citation>
    <scope>NUCLEOTIDE SEQUENCE [LARGE SCALE GENOMIC DNA]</scope>
    <source>
        <tissue evidence="2">Muscle</tissue>
    </source>
</reference>
<evidence type="ECO:0000313" key="3">
    <source>
        <dbReference type="Proteomes" id="UP000324222"/>
    </source>
</evidence>
<accession>A0A5B7FV08</accession>
<dbReference type="Proteomes" id="UP000324222">
    <property type="component" value="Unassembled WGS sequence"/>
</dbReference>
<evidence type="ECO:0000313" key="2">
    <source>
        <dbReference type="EMBL" id="MPC49159.1"/>
    </source>
</evidence>
<protein>
    <submittedName>
        <fullName evidence="2">Uncharacterized protein</fullName>
    </submittedName>
</protein>
<dbReference type="EMBL" id="VSRR010008703">
    <property type="protein sequence ID" value="MPC49159.1"/>
    <property type="molecule type" value="Genomic_DNA"/>
</dbReference>
<gene>
    <name evidence="2" type="ORF">E2C01_042954</name>
</gene>
<evidence type="ECO:0000256" key="1">
    <source>
        <dbReference type="SAM" id="MobiDB-lite"/>
    </source>
</evidence>
<proteinExistence type="predicted"/>
<name>A0A5B7FV08_PORTR</name>
<sequence length="70" mass="7972">MQSLHYPLSCPPPPSTLSSAAVGKQPQAQESKHFPSEIYLGHGILHRENPRPERIPLWLRAWGPEPMKRH</sequence>
<comment type="caution">
    <text evidence="2">The sequence shown here is derived from an EMBL/GenBank/DDBJ whole genome shotgun (WGS) entry which is preliminary data.</text>
</comment>
<dbReference type="AlphaFoldDB" id="A0A5B7FV08"/>
<organism evidence="2 3">
    <name type="scientific">Portunus trituberculatus</name>
    <name type="common">Swimming crab</name>
    <name type="synonym">Neptunus trituberculatus</name>
    <dbReference type="NCBI Taxonomy" id="210409"/>
    <lineage>
        <taxon>Eukaryota</taxon>
        <taxon>Metazoa</taxon>
        <taxon>Ecdysozoa</taxon>
        <taxon>Arthropoda</taxon>
        <taxon>Crustacea</taxon>
        <taxon>Multicrustacea</taxon>
        <taxon>Malacostraca</taxon>
        <taxon>Eumalacostraca</taxon>
        <taxon>Eucarida</taxon>
        <taxon>Decapoda</taxon>
        <taxon>Pleocyemata</taxon>
        <taxon>Brachyura</taxon>
        <taxon>Eubrachyura</taxon>
        <taxon>Portunoidea</taxon>
        <taxon>Portunidae</taxon>
        <taxon>Portuninae</taxon>
        <taxon>Portunus</taxon>
    </lineage>
</organism>